<comment type="caution">
    <text evidence="2">The sequence shown here is derived from an EMBL/GenBank/DDBJ whole genome shotgun (WGS) entry which is preliminary data.</text>
</comment>
<accession>A0A9P6ZN55</accession>
<reference evidence="2" key="1">
    <citation type="journal article" date="2020" name="New Phytol.">
        <title>Comparative genomics reveals dynamic genome evolution in host specialist ectomycorrhizal fungi.</title>
        <authorList>
            <person name="Lofgren L.A."/>
            <person name="Nguyen N.H."/>
            <person name="Vilgalys R."/>
            <person name="Ruytinx J."/>
            <person name="Liao H.L."/>
            <person name="Branco S."/>
            <person name="Kuo A."/>
            <person name="LaButti K."/>
            <person name="Lipzen A."/>
            <person name="Andreopoulos W."/>
            <person name="Pangilinan J."/>
            <person name="Riley R."/>
            <person name="Hundley H."/>
            <person name="Na H."/>
            <person name="Barry K."/>
            <person name="Grigoriev I.V."/>
            <person name="Stajich J.E."/>
            <person name="Kennedy P.G."/>
        </authorList>
    </citation>
    <scope>NUCLEOTIDE SEQUENCE</scope>
    <source>
        <strain evidence="2">DOB743</strain>
    </source>
</reference>
<keyword evidence="3" id="KW-1185">Reference proteome</keyword>
<name>A0A9P6ZN55_9AGAM</name>
<protein>
    <submittedName>
        <fullName evidence="2">Uncharacterized protein</fullName>
    </submittedName>
</protein>
<dbReference type="Proteomes" id="UP000714275">
    <property type="component" value="Unassembled WGS sequence"/>
</dbReference>
<dbReference type="OrthoDB" id="3226942at2759"/>
<dbReference type="AlphaFoldDB" id="A0A9P6ZN55"/>
<feature type="compositionally biased region" description="Polar residues" evidence="1">
    <location>
        <begin position="1"/>
        <end position="20"/>
    </location>
</feature>
<evidence type="ECO:0000313" key="2">
    <source>
        <dbReference type="EMBL" id="KAG1773219.1"/>
    </source>
</evidence>
<gene>
    <name evidence="2" type="ORF">EV702DRAFT_1130955</name>
</gene>
<dbReference type="EMBL" id="JABBWD010000049">
    <property type="protein sequence ID" value="KAG1773219.1"/>
    <property type="molecule type" value="Genomic_DNA"/>
</dbReference>
<proteinExistence type="predicted"/>
<evidence type="ECO:0000313" key="3">
    <source>
        <dbReference type="Proteomes" id="UP000714275"/>
    </source>
</evidence>
<feature type="region of interest" description="Disordered" evidence="1">
    <location>
        <begin position="1"/>
        <end position="22"/>
    </location>
</feature>
<sequence>MVSNSVRITPSLKSNTQKSLSRGPWWNCNHRRVSRLSFCPSSHMQPRSNGSFQTLVARNLPSAAISLLAHSRHLARFVLTFAIISTLRMLLMESQHDAATLTCTQLNFQALIQRLPSSSRPTSHSFLHLQQSPVTISKVPMHTTELPGIDTEVAKQLETDFAFVPPLAAVSGDNLEGPESISLDDIDAEFARLEDIRNAEKMMDTEFASDWDVDGKEVLEGRAFDFAELQRVDEGLVPAAIEDEIMVTDHDANEDGTWNIDSMLLSSGLTSM</sequence>
<organism evidence="2 3">
    <name type="scientific">Suillus placidus</name>
    <dbReference type="NCBI Taxonomy" id="48579"/>
    <lineage>
        <taxon>Eukaryota</taxon>
        <taxon>Fungi</taxon>
        <taxon>Dikarya</taxon>
        <taxon>Basidiomycota</taxon>
        <taxon>Agaricomycotina</taxon>
        <taxon>Agaricomycetes</taxon>
        <taxon>Agaricomycetidae</taxon>
        <taxon>Boletales</taxon>
        <taxon>Suillineae</taxon>
        <taxon>Suillaceae</taxon>
        <taxon>Suillus</taxon>
    </lineage>
</organism>
<evidence type="ECO:0000256" key="1">
    <source>
        <dbReference type="SAM" id="MobiDB-lite"/>
    </source>
</evidence>